<dbReference type="Proteomes" id="UP000634136">
    <property type="component" value="Unassembled WGS sequence"/>
</dbReference>
<dbReference type="EMBL" id="JAAIUW010000011">
    <property type="protein sequence ID" value="KAF7810609.1"/>
    <property type="molecule type" value="Genomic_DNA"/>
</dbReference>
<evidence type="ECO:0000313" key="2">
    <source>
        <dbReference type="Proteomes" id="UP000634136"/>
    </source>
</evidence>
<keyword evidence="2" id="KW-1185">Reference proteome</keyword>
<protein>
    <submittedName>
        <fullName evidence="1">Uncharacterized protein</fullName>
    </submittedName>
</protein>
<comment type="caution">
    <text evidence="1">The sequence shown here is derived from an EMBL/GenBank/DDBJ whole genome shotgun (WGS) entry which is preliminary data.</text>
</comment>
<proteinExistence type="predicted"/>
<accession>A0A834SV72</accession>
<dbReference type="AlphaFoldDB" id="A0A834SV72"/>
<reference evidence="1" key="1">
    <citation type="submission" date="2020-09" db="EMBL/GenBank/DDBJ databases">
        <title>Genome-Enabled Discovery of Anthraquinone Biosynthesis in Senna tora.</title>
        <authorList>
            <person name="Kang S.-H."/>
            <person name="Pandey R.P."/>
            <person name="Lee C.-M."/>
            <person name="Sim J.-S."/>
            <person name="Jeong J.-T."/>
            <person name="Choi B.-S."/>
            <person name="Jung M."/>
            <person name="Ginzburg D."/>
            <person name="Zhao K."/>
            <person name="Won S.Y."/>
            <person name="Oh T.-J."/>
            <person name="Yu Y."/>
            <person name="Kim N.-H."/>
            <person name="Lee O.R."/>
            <person name="Lee T.-H."/>
            <person name="Bashyal P."/>
            <person name="Kim T.-S."/>
            <person name="Lee W.-H."/>
            <person name="Kawkins C."/>
            <person name="Kim C.-K."/>
            <person name="Kim J.S."/>
            <person name="Ahn B.O."/>
            <person name="Rhee S.Y."/>
            <person name="Sohng J.K."/>
        </authorList>
    </citation>
    <scope>NUCLEOTIDE SEQUENCE</scope>
    <source>
        <tissue evidence="1">Leaf</tissue>
    </source>
</reference>
<evidence type="ECO:0000313" key="1">
    <source>
        <dbReference type="EMBL" id="KAF7810609.1"/>
    </source>
</evidence>
<organism evidence="1 2">
    <name type="scientific">Senna tora</name>
    <dbReference type="NCBI Taxonomy" id="362788"/>
    <lineage>
        <taxon>Eukaryota</taxon>
        <taxon>Viridiplantae</taxon>
        <taxon>Streptophyta</taxon>
        <taxon>Embryophyta</taxon>
        <taxon>Tracheophyta</taxon>
        <taxon>Spermatophyta</taxon>
        <taxon>Magnoliopsida</taxon>
        <taxon>eudicotyledons</taxon>
        <taxon>Gunneridae</taxon>
        <taxon>Pentapetalae</taxon>
        <taxon>rosids</taxon>
        <taxon>fabids</taxon>
        <taxon>Fabales</taxon>
        <taxon>Fabaceae</taxon>
        <taxon>Caesalpinioideae</taxon>
        <taxon>Cassia clade</taxon>
        <taxon>Senna</taxon>
    </lineage>
</organism>
<name>A0A834SV72_9FABA</name>
<gene>
    <name evidence="1" type="ORF">G2W53_037352</name>
</gene>
<sequence length="118" mass="13452">MDQRRTVLVPNWFYHFKFRDGSIPSLIPSQPCVKRHVLVEYKNLKLRFTFLLLCSTKFQCPFFSLLDKVSRCPHLRAVPPPLPSTTPSSSNVVTVSSIAPSPLNSFVHHSLCRPYLAP</sequence>